<keyword evidence="5 8" id="KW-0812">Transmembrane</keyword>
<protein>
    <submittedName>
        <fullName evidence="10">Glycosyltransferase family 39 protein</fullName>
    </submittedName>
</protein>
<evidence type="ECO:0000256" key="2">
    <source>
        <dbReference type="ARBA" id="ARBA00022475"/>
    </source>
</evidence>
<sequence>MQAPAQENSNHPEKLIWLFLLGWTVLNLLQAATLGLHSDEAYYWVYSRFLDWGYFDHPPMVAVFIRIGYSIFQNELGLRLLTVLSSTAALALLWLTVKQYNANAKQFVLLTGGVFIFHIYGFITTPDAPLFCYAILFYFLFQRYLVEDKLPVALLLSITLAALLYSKYHAVLLIGFSVFANIKLLQRRTFWIICLITVLLYLPHIWWQVSHGYPSVNYHLFERSSETYDLSNTLSFLPGQLLMAGPLIGWLLFTLVAQIKVKDAFIRTLLVNAASTFAFFLFNTLKGNVQPHWTLIAFIPLILLALITLGQKQNWKPWMTYIAVINLSLIVLLRLMLIAGFDFLKHRNQIDSLYGYREWAAQIKQRAGDAYVIFPDGFQDPSKYNFYTNSLKGFAYDNRFYRRTQYELWPLEDRFQHKRTLYITQARDTSLAMDSLQTVKYKAYTYWLDDTRTYQRVKVESDTYKVKAKPGQPMVFHLTITNPYDYPVNFSNEGELHKLYFGACFIQNDRMDYAVRSPANIYNISLKPHQTINYTFPLKAPVQKGNYDLIFSLRTEPFPGGRNSRIVNFTVE</sequence>
<gene>
    <name evidence="10" type="ORF">MUY27_18040</name>
</gene>
<dbReference type="RefSeq" id="WP_245132402.1">
    <property type="nucleotide sequence ID" value="NZ_JALJEJ010000011.1"/>
</dbReference>
<dbReference type="GO" id="GO:0016763">
    <property type="term" value="F:pentosyltransferase activity"/>
    <property type="evidence" value="ECO:0007669"/>
    <property type="project" value="TreeGrafter"/>
</dbReference>
<name>A0A9X1X743_9SPHI</name>
<evidence type="ECO:0000256" key="5">
    <source>
        <dbReference type="ARBA" id="ARBA00022692"/>
    </source>
</evidence>
<evidence type="ECO:0000256" key="8">
    <source>
        <dbReference type="SAM" id="Phobius"/>
    </source>
</evidence>
<dbReference type="InterPro" id="IPR050297">
    <property type="entry name" value="LipidA_mod_glycosyltrf_83"/>
</dbReference>
<dbReference type="InterPro" id="IPR038731">
    <property type="entry name" value="RgtA/B/C-like"/>
</dbReference>
<keyword evidence="2" id="KW-1003">Cell membrane</keyword>
<feature type="transmembrane region" description="Helical" evidence="8">
    <location>
        <begin position="152"/>
        <end position="178"/>
    </location>
</feature>
<feature type="transmembrane region" description="Helical" evidence="8">
    <location>
        <begin position="76"/>
        <end position="95"/>
    </location>
</feature>
<feature type="transmembrane region" description="Helical" evidence="8">
    <location>
        <begin position="321"/>
        <end position="341"/>
    </location>
</feature>
<keyword evidence="3" id="KW-0328">Glycosyltransferase</keyword>
<evidence type="ECO:0000256" key="3">
    <source>
        <dbReference type="ARBA" id="ARBA00022676"/>
    </source>
</evidence>
<evidence type="ECO:0000256" key="1">
    <source>
        <dbReference type="ARBA" id="ARBA00004651"/>
    </source>
</evidence>
<dbReference type="PANTHER" id="PTHR33908:SF11">
    <property type="entry name" value="MEMBRANE PROTEIN"/>
    <property type="match status" value="1"/>
</dbReference>
<dbReference type="GO" id="GO:0005886">
    <property type="term" value="C:plasma membrane"/>
    <property type="evidence" value="ECO:0007669"/>
    <property type="project" value="UniProtKB-SubCell"/>
</dbReference>
<feature type="transmembrane region" description="Helical" evidence="8">
    <location>
        <begin position="236"/>
        <end position="257"/>
    </location>
</feature>
<comment type="caution">
    <text evidence="10">The sequence shown here is derived from an EMBL/GenBank/DDBJ whole genome shotgun (WGS) entry which is preliminary data.</text>
</comment>
<dbReference type="EMBL" id="JALJEJ010000011">
    <property type="protein sequence ID" value="MCJ8211625.1"/>
    <property type="molecule type" value="Genomic_DNA"/>
</dbReference>
<evidence type="ECO:0000313" key="11">
    <source>
        <dbReference type="Proteomes" id="UP001139450"/>
    </source>
</evidence>
<keyword evidence="4" id="KW-0808">Transferase</keyword>
<evidence type="ECO:0000256" key="6">
    <source>
        <dbReference type="ARBA" id="ARBA00022989"/>
    </source>
</evidence>
<feature type="domain" description="Glycosyltransferase RgtA/B/C/D-like" evidence="9">
    <location>
        <begin position="56"/>
        <end position="207"/>
    </location>
</feature>
<feature type="transmembrane region" description="Helical" evidence="8">
    <location>
        <begin position="264"/>
        <end position="285"/>
    </location>
</feature>
<keyword evidence="7 8" id="KW-0472">Membrane</keyword>
<dbReference type="GO" id="GO:0009103">
    <property type="term" value="P:lipopolysaccharide biosynthetic process"/>
    <property type="evidence" value="ECO:0007669"/>
    <property type="project" value="UniProtKB-ARBA"/>
</dbReference>
<keyword evidence="11" id="KW-1185">Reference proteome</keyword>
<proteinExistence type="predicted"/>
<feature type="transmembrane region" description="Helical" evidence="8">
    <location>
        <begin position="190"/>
        <end position="207"/>
    </location>
</feature>
<organism evidence="10 11">
    <name type="scientific">Mucilaginibacter straminoryzae</name>
    <dbReference type="NCBI Taxonomy" id="2932774"/>
    <lineage>
        <taxon>Bacteria</taxon>
        <taxon>Pseudomonadati</taxon>
        <taxon>Bacteroidota</taxon>
        <taxon>Sphingobacteriia</taxon>
        <taxon>Sphingobacteriales</taxon>
        <taxon>Sphingobacteriaceae</taxon>
        <taxon>Mucilaginibacter</taxon>
    </lineage>
</organism>
<accession>A0A9X1X743</accession>
<feature type="transmembrane region" description="Helical" evidence="8">
    <location>
        <begin position="291"/>
        <end position="309"/>
    </location>
</feature>
<reference evidence="10" key="1">
    <citation type="submission" date="2022-04" db="EMBL/GenBank/DDBJ databases">
        <title>Mucilaginibacter sp. RS28 isolated from freshwater.</title>
        <authorList>
            <person name="Ko S.-R."/>
        </authorList>
    </citation>
    <scope>NUCLEOTIDE SEQUENCE</scope>
    <source>
        <strain evidence="10">RS28</strain>
    </source>
</reference>
<evidence type="ECO:0000313" key="10">
    <source>
        <dbReference type="EMBL" id="MCJ8211625.1"/>
    </source>
</evidence>
<evidence type="ECO:0000259" key="9">
    <source>
        <dbReference type="Pfam" id="PF13231"/>
    </source>
</evidence>
<feature type="transmembrane region" description="Helical" evidence="8">
    <location>
        <begin position="107"/>
        <end position="140"/>
    </location>
</feature>
<keyword evidence="6 8" id="KW-1133">Transmembrane helix</keyword>
<evidence type="ECO:0000256" key="7">
    <source>
        <dbReference type="ARBA" id="ARBA00023136"/>
    </source>
</evidence>
<dbReference type="Proteomes" id="UP001139450">
    <property type="component" value="Unassembled WGS sequence"/>
</dbReference>
<dbReference type="PANTHER" id="PTHR33908">
    <property type="entry name" value="MANNOSYLTRANSFERASE YKCB-RELATED"/>
    <property type="match status" value="1"/>
</dbReference>
<comment type="subcellular location">
    <subcellularLocation>
        <location evidence="1">Cell membrane</location>
        <topology evidence="1">Multi-pass membrane protein</topology>
    </subcellularLocation>
</comment>
<dbReference type="Pfam" id="PF13231">
    <property type="entry name" value="PMT_2"/>
    <property type="match status" value="1"/>
</dbReference>
<dbReference type="AlphaFoldDB" id="A0A9X1X743"/>
<evidence type="ECO:0000256" key="4">
    <source>
        <dbReference type="ARBA" id="ARBA00022679"/>
    </source>
</evidence>